<dbReference type="PANTHER" id="PTHR47552:SF1">
    <property type="entry name" value="PHOSPHORIBOSYLFORMYLGLYCINAMIDINE SYNTHASE SUBUNIT PURQ"/>
    <property type="match status" value="1"/>
</dbReference>
<dbReference type="AlphaFoldDB" id="A0A380DNP7"/>
<keyword evidence="5" id="KW-0378">Hydrolase</keyword>
<organism evidence="8 9">
    <name type="scientific">Staphylococcus aureus</name>
    <dbReference type="NCBI Taxonomy" id="1280"/>
    <lineage>
        <taxon>Bacteria</taxon>
        <taxon>Bacillati</taxon>
        <taxon>Bacillota</taxon>
        <taxon>Bacilli</taxon>
        <taxon>Bacillales</taxon>
        <taxon>Staphylococcaceae</taxon>
        <taxon>Staphylococcus</taxon>
    </lineage>
</organism>
<gene>
    <name evidence="8" type="primary">purQ_1</name>
    <name evidence="8" type="ORF">NCTC6133_01277</name>
</gene>
<dbReference type="Proteomes" id="UP000255091">
    <property type="component" value="Unassembled WGS sequence"/>
</dbReference>
<keyword evidence="4" id="KW-0658">Purine biosynthesis</keyword>
<dbReference type="EMBL" id="UHAP01000001">
    <property type="protein sequence ID" value="SUK40242.1"/>
    <property type="molecule type" value="Genomic_DNA"/>
</dbReference>
<keyword evidence="1" id="KW-0963">Cytoplasm</keyword>
<reference evidence="8 9" key="1">
    <citation type="submission" date="2018-06" db="EMBL/GenBank/DDBJ databases">
        <authorList>
            <consortium name="Pathogen Informatics"/>
            <person name="Doyle S."/>
        </authorList>
    </citation>
    <scope>NUCLEOTIDE SEQUENCE [LARGE SCALE GENOMIC DNA]</scope>
    <source>
        <strain evidence="8 9">NCTC6133</strain>
    </source>
</reference>
<dbReference type="GO" id="GO:0016787">
    <property type="term" value="F:hydrolase activity"/>
    <property type="evidence" value="ECO:0007669"/>
    <property type="project" value="UniProtKB-KW"/>
</dbReference>
<evidence type="ECO:0000256" key="7">
    <source>
        <dbReference type="ARBA" id="ARBA00022962"/>
    </source>
</evidence>
<sequence>MKFAVLVFPGSNCDRDMFNAAIKSGVEAEYVDYRETSLSGFDGVLIPGGFHSGIT</sequence>
<keyword evidence="6" id="KW-0067">ATP-binding</keyword>
<dbReference type="GO" id="GO:0006189">
    <property type="term" value="P:'de novo' IMP biosynthetic process"/>
    <property type="evidence" value="ECO:0007669"/>
    <property type="project" value="InterPro"/>
</dbReference>
<dbReference type="InterPro" id="IPR010075">
    <property type="entry name" value="PRibForGlyAmidine_synth_PurQ"/>
</dbReference>
<evidence type="ECO:0000256" key="4">
    <source>
        <dbReference type="ARBA" id="ARBA00022755"/>
    </source>
</evidence>
<evidence type="ECO:0000256" key="1">
    <source>
        <dbReference type="ARBA" id="ARBA00022490"/>
    </source>
</evidence>
<keyword evidence="2 8" id="KW-0436">Ligase</keyword>
<dbReference type="EC" id="6.3.5.3" evidence="8"/>
<name>A0A380DNP7_STAAU</name>
<dbReference type="GO" id="GO:0005524">
    <property type="term" value="F:ATP binding"/>
    <property type="evidence" value="ECO:0007669"/>
    <property type="project" value="UniProtKB-KW"/>
</dbReference>
<evidence type="ECO:0000256" key="6">
    <source>
        <dbReference type="ARBA" id="ARBA00022840"/>
    </source>
</evidence>
<keyword evidence="3" id="KW-0547">Nucleotide-binding</keyword>
<dbReference type="Pfam" id="PF13507">
    <property type="entry name" value="GATase_5"/>
    <property type="match status" value="1"/>
</dbReference>
<accession>A0A380DNP7</accession>
<evidence type="ECO:0000256" key="2">
    <source>
        <dbReference type="ARBA" id="ARBA00022598"/>
    </source>
</evidence>
<evidence type="ECO:0000313" key="8">
    <source>
        <dbReference type="EMBL" id="SUK40242.1"/>
    </source>
</evidence>
<protein>
    <submittedName>
        <fullName evidence="8">Phosphoribosylformylglycinamidine synthase</fullName>
        <ecNumber evidence="8">6.3.5.3</ecNumber>
    </submittedName>
</protein>
<dbReference type="InterPro" id="IPR029062">
    <property type="entry name" value="Class_I_gatase-like"/>
</dbReference>
<keyword evidence="7" id="KW-0315">Glutamine amidotransferase</keyword>
<proteinExistence type="predicted"/>
<evidence type="ECO:0000313" key="9">
    <source>
        <dbReference type="Proteomes" id="UP000255091"/>
    </source>
</evidence>
<evidence type="ECO:0000256" key="3">
    <source>
        <dbReference type="ARBA" id="ARBA00022741"/>
    </source>
</evidence>
<dbReference type="Gene3D" id="3.40.50.880">
    <property type="match status" value="1"/>
</dbReference>
<dbReference type="SUPFAM" id="SSF52317">
    <property type="entry name" value="Class I glutamine amidotransferase-like"/>
    <property type="match status" value="1"/>
</dbReference>
<dbReference type="GO" id="GO:0004642">
    <property type="term" value="F:phosphoribosylformylglycinamidine synthase activity"/>
    <property type="evidence" value="ECO:0007669"/>
    <property type="project" value="UniProtKB-EC"/>
</dbReference>
<evidence type="ECO:0000256" key="5">
    <source>
        <dbReference type="ARBA" id="ARBA00022801"/>
    </source>
</evidence>
<dbReference type="PANTHER" id="PTHR47552">
    <property type="entry name" value="PHOSPHORIBOSYLFORMYLGLYCINAMIDINE SYNTHASE SUBUNIT PURQ"/>
    <property type="match status" value="1"/>
</dbReference>